<keyword evidence="4" id="KW-0812">Transmembrane</keyword>
<dbReference type="Proteomes" id="UP001652625">
    <property type="component" value="Chromosome 08"/>
</dbReference>
<proteinExistence type="predicted"/>
<dbReference type="InterPro" id="IPR036058">
    <property type="entry name" value="Kazal_dom_sf"/>
</dbReference>
<name>A0ABM4CDZ9_HYDVU</name>
<keyword evidence="7" id="KW-1185">Reference proteome</keyword>
<keyword evidence="2" id="KW-0722">Serine protease inhibitor</keyword>
<evidence type="ECO:0000256" key="5">
    <source>
        <dbReference type="SAM" id="SignalP"/>
    </source>
</evidence>
<evidence type="ECO:0000256" key="1">
    <source>
        <dbReference type="ARBA" id="ARBA00022690"/>
    </source>
</evidence>
<dbReference type="GeneID" id="101234971"/>
<dbReference type="PANTHER" id="PTHR10913:SF45">
    <property type="entry name" value="FOLLISTATIN, ISOFORM A-RELATED"/>
    <property type="match status" value="1"/>
</dbReference>
<dbReference type="InterPro" id="IPR050653">
    <property type="entry name" value="Prot_Inhib_GrowthFact_Antg"/>
</dbReference>
<dbReference type="SUPFAM" id="SSF100895">
    <property type="entry name" value="Kazal-type serine protease inhibitors"/>
    <property type="match status" value="1"/>
</dbReference>
<keyword evidence="5" id="KW-0732">Signal</keyword>
<dbReference type="SMART" id="SM00280">
    <property type="entry name" value="KAZAL"/>
    <property type="match status" value="1"/>
</dbReference>
<evidence type="ECO:0000256" key="3">
    <source>
        <dbReference type="ARBA" id="ARBA00023157"/>
    </source>
</evidence>
<accession>A0ABM4CDZ9</accession>
<dbReference type="CDD" id="cd00104">
    <property type="entry name" value="KAZAL_FS"/>
    <property type="match status" value="1"/>
</dbReference>
<evidence type="ECO:0000313" key="7">
    <source>
        <dbReference type="Proteomes" id="UP001652625"/>
    </source>
</evidence>
<evidence type="ECO:0000256" key="4">
    <source>
        <dbReference type="SAM" id="Phobius"/>
    </source>
</evidence>
<feature type="transmembrane region" description="Helical" evidence="4">
    <location>
        <begin position="171"/>
        <end position="193"/>
    </location>
</feature>
<evidence type="ECO:0000259" key="6">
    <source>
        <dbReference type="PROSITE" id="PS51465"/>
    </source>
</evidence>
<dbReference type="RefSeq" id="XP_065659908.1">
    <property type="nucleotide sequence ID" value="XM_065803836.1"/>
</dbReference>
<dbReference type="PROSITE" id="PS51465">
    <property type="entry name" value="KAZAL_2"/>
    <property type="match status" value="1"/>
</dbReference>
<keyword evidence="4" id="KW-0472">Membrane</keyword>
<sequence length="215" mass="23281">MTSLIMLLLIFVSISLVYCENNTALTSQNTTLGTPTLNKTTIQASTSLVSNNTLVLVPTSSSVIKASLNTSSALAPNAETTSSSKKNAIVVVCGNNTCSMYEECNATSNKCYCPSSASLHKDEPVCGSDGHVYKNYGELKMKACKHKSNVTKADKDYCKSRHKKSSNKKTITIIVIISLLLILVLVIVVILFLKKRREALSISEPKKDKSKDALL</sequence>
<keyword evidence="3" id="KW-1015">Disulfide bond</keyword>
<gene>
    <name evidence="8" type="primary">LOC101234971</name>
</gene>
<organism evidence="7 8">
    <name type="scientific">Hydra vulgaris</name>
    <name type="common">Hydra</name>
    <name type="synonym">Hydra attenuata</name>
    <dbReference type="NCBI Taxonomy" id="6087"/>
    <lineage>
        <taxon>Eukaryota</taxon>
        <taxon>Metazoa</taxon>
        <taxon>Cnidaria</taxon>
        <taxon>Hydrozoa</taxon>
        <taxon>Hydroidolina</taxon>
        <taxon>Anthoathecata</taxon>
        <taxon>Aplanulata</taxon>
        <taxon>Hydridae</taxon>
        <taxon>Hydra</taxon>
    </lineage>
</organism>
<feature type="domain" description="Kazal-like" evidence="6">
    <location>
        <begin position="94"/>
        <end position="160"/>
    </location>
</feature>
<dbReference type="Gene3D" id="3.30.60.30">
    <property type="match status" value="1"/>
</dbReference>
<reference evidence="8" key="1">
    <citation type="submission" date="2025-08" db="UniProtKB">
        <authorList>
            <consortium name="RefSeq"/>
        </authorList>
    </citation>
    <scope>IDENTIFICATION</scope>
</reference>
<evidence type="ECO:0000256" key="2">
    <source>
        <dbReference type="ARBA" id="ARBA00022900"/>
    </source>
</evidence>
<dbReference type="Pfam" id="PF07648">
    <property type="entry name" value="Kazal_2"/>
    <property type="match status" value="1"/>
</dbReference>
<keyword evidence="1" id="KW-0646">Protease inhibitor</keyword>
<keyword evidence="4" id="KW-1133">Transmembrane helix</keyword>
<dbReference type="PANTHER" id="PTHR10913">
    <property type="entry name" value="FOLLISTATIN-RELATED"/>
    <property type="match status" value="1"/>
</dbReference>
<feature type="chain" id="PRO_5047080117" evidence="5">
    <location>
        <begin position="20"/>
        <end position="215"/>
    </location>
</feature>
<feature type="signal peptide" evidence="5">
    <location>
        <begin position="1"/>
        <end position="19"/>
    </location>
</feature>
<dbReference type="InterPro" id="IPR002350">
    <property type="entry name" value="Kazal_dom"/>
</dbReference>
<evidence type="ECO:0000313" key="8">
    <source>
        <dbReference type="RefSeq" id="XP_065659908.1"/>
    </source>
</evidence>
<protein>
    <submittedName>
        <fullName evidence="8">Uncharacterized protein LOC101234971 isoform X3</fullName>
    </submittedName>
</protein>